<accession>A0A7S9HEU7</accession>
<dbReference type="GO" id="GO:0022857">
    <property type="term" value="F:transmembrane transporter activity"/>
    <property type="evidence" value="ECO:0007669"/>
    <property type="project" value="TreeGrafter"/>
</dbReference>
<protein>
    <submittedName>
        <fullName evidence="2">ATP-binding cassette domain-containing protein</fullName>
    </submittedName>
</protein>
<dbReference type="SUPFAM" id="SSF52540">
    <property type="entry name" value="P-loop containing nucleoside triphosphate hydrolases"/>
    <property type="match status" value="1"/>
</dbReference>
<dbReference type="Proteomes" id="UP000595095">
    <property type="component" value="Chromosome"/>
</dbReference>
<dbReference type="InterPro" id="IPR015854">
    <property type="entry name" value="ABC_transpr_LolD-like"/>
</dbReference>
<reference evidence="2 3" key="1">
    <citation type="submission" date="2020-11" db="EMBL/GenBank/DDBJ databases">
        <title>Complete genome sequence for Salinimonas sp. strain G2-b.</title>
        <authorList>
            <person name="Park S.-J."/>
        </authorList>
    </citation>
    <scope>NUCLEOTIDE SEQUENCE [LARGE SCALE GENOMIC DNA]</scope>
    <source>
        <strain evidence="2 3">G2-b</strain>
    </source>
</reference>
<dbReference type="PANTHER" id="PTHR24220">
    <property type="entry name" value="IMPORT ATP-BINDING PROTEIN"/>
    <property type="match status" value="1"/>
</dbReference>
<feature type="domain" description="ABC transporter" evidence="1">
    <location>
        <begin position="3"/>
        <end position="28"/>
    </location>
</feature>
<dbReference type="EMBL" id="CP064795">
    <property type="protein sequence ID" value="QPG07237.1"/>
    <property type="molecule type" value="Genomic_DNA"/>
</dbReference>
<dbReference type="AlphaFoldDB" id="A0A7S9HEU7"/>
<gene>
    <name evidence="2" type="ORF">IT774_13580</name>
</gene>
<dbReference type="InterPro" id="IPR003439">
    <property type="entry name" value="ABC_transporter-like_ATP-bd"/>
</dbReference>
<dbReference type="GO" id="GO:0016887">
    <property type="term" value="F:ATP hydrolysis activity"/>
    <property type="evidence" value="ECO:0007669"/>
    <property type="project" value="InterPro"/>
</dbReference>
<keyword evidence="3" id="KW-1185">Reference proteome</keyword>
<dbReference type="KEGG" id="smaa:IT774_13580"/>
<dbReference type="GO" id="GO:0005886">
    <property type="term" value="C:plasma membrane"/>
    <property type="evidence" value="ECO:0007669"/>
    <property type="project" value="TreeGrafter"/>
</dbReference>
<dbReference type="Pfam" id="PF00005">
    <property type="entry name" value="ABC_tran"/>
    <property type="match status" value="1"/>
</dbReference>
<dbReference type="InterPro" id="IPR027417">
    <property type="entry name" value="P-loop_NTPase"/>
</dbReference>
<dbReference type="GO" id="GO:0005524">
    <property type="term" value="F:ATP binding"/>
    <property type="evidence" value="ECO:0007669"/>
    <property type="project" value="UniProtKB-KW"/>
</dbReference>
<keyword evidence="2" id="KW-0547">Nucleotide-binding</keyword>
<name>A0A7S9HEU7_9ALTE</name>
<evidence type="ECO:0000313" key="2">
    <source>
        <dbReference type="EMBL" id="QPG07237.1"/>
    </source>
</evidence>
<dbReference type="Gene3D" id="3.40.50.300">
    <property type="entry name" value="P-loop containing nucleotide triphosphate hydrolases"/>
    <property type="match status" value="1"/>
</dbReference>
<organism evidence="2 3">
    <name type="scientific">Salinimonas marina</name>
    <dbReference type="NCBI Taxonomy" id="2785918"/>
    <lineage>
        <taxon>Bacteria</taxon>
        <taxon>Pseudomonadati</taxon>
        <taxon>Pseudomonadota</taxon>
        <taxon>Gammaproteobacteria</taxon>
        <taxon>Alteromonadales</taxon>
        <taxon>Alteromonadaceae</taxon>
        <taxon>Alteromonas/Salinimonas group</taxon>
        <taxon>Salinimonas</taxon>
    </lineage>
</organism>
<proteinExistence type="predicted"/>
<keyword evidence="2" id="KW-0067">ATP-binding</keyword>
<evidence type="ECO:0000313" key="3">
    <source>
        <dbReference type="Proteomes" id="UP000595095"/>
    </source>
</evidence>
<sequence>MRGQRQRIALARALLKQPDILLLDEPTSMLDETGRQQFKQEFYDVFRQYSVMVISHDPTLAGIAPKPIICATPGCKKPHKEDQ</sequence>
<evidence type="ECO:0000259" key="1">
    <source>
        <dbReference type="Pfam" id="PF00005"/>
    </source>
</evidence>